<reference evidence="3 4" key="1">
    <citation type="submission" date="2018-05" db="EMBL/GenBank/DDBJ databases">
        <title>Genomic Encyclopedia of Type Strains, Phase IV (KMG-IV): sequencing the most valuable type-strain genomes for metagenomic binning, comparative biology and taxonomic classification.</title>
        <authorList>
            <person name="Goeker M."/>
        </authorList>
    </citation>
    <scope>NUCLEOTIDE SEQUENCE [LARGE SCALE GENOMIC DNA]</scope>
    <source>
        <strain evidence="3 4">DSM 23606</strain>
    </source>
</reference>
<dbReference type="PANTHER" id="PTHR43540">
    <property type="entry name" value="PEROXYUREIDOACRYLATE/UREIDOACRYLATE AMIDOHYDROLASE-RELATED"/>
    <property type="match status" value="1"/>
</dbReference>
<dbReference type="Pfam" id="PF00857">
    <property type="entry name" value="Isochorismatase"/>
    <property type="match status" value="1"/>
</dbReference>
<dbReference type="GO" id="GO:0016787">
    <property type="term" value="F:hydrolase activity"/>
    <property type="evidence" value="ECO:0007669"/>
    <property type="project" value="UniProtKB-KW"/>
</dbReference>
<comment type="caution">
    <text evidence="3">The sequence shown here is derived from an EMBL/GenBank/DDBJ whole genome shotgun (WGS) entry which is preliminary data.</text>
</comment>
<dbReference type="AlphaFoldDB" id="A0A317MXT2"/>
<proteinExistence type="predicted"/>
<keyword evidence="4" id="KW-1185">Reference proteome</keyword>
<evidence type="ECO:0000313" key="3">
    <source>
        <dbReference type="EMBL" id="PWV64509.1"/>
    </source>
</evidence>
<dbReference type="EMBL" id="QGTJ01000002">
    <property type="protein sequence ID" value="PWV64509.1"/>
    <property type="molecule type" value="Genomic_DNA"/>
</dbReference>
<evidence type="ECO:0000259" key="2">
    <source>
        <dbReference type="Pfam" id="PF00857"/>
    </source>
</evidence>
<feature type="domain" description="Isochorismatase-like" evidence="2">
    <location>
        <begin position="5"/>
        <end position="163"/>
    </location>
</feature>
<accession>A0A317MXT2</accession>
<evidence type="ECO:0000313" key="4">
    <source>
        <dbReference type="Proteomes" id="UP000246569"/>
    </source>
</evidence>
<dbReference type="SUPFAM" id="SSF52499">
    <property type="entry name" value="Isochorismatase-like hydrolases"/>
    <property type="match status" value="1"/>
</dbReference>
<protein>
    <submittedName>
        <fullName evidence="3">Nicotinamidase-related amidase</fullName>
    </submittedName>
</protein>
<dbReference type="PANTHER" id="PTHR43540:SF15">
    <property type="entry name" value="BLR5631 PROTEIN"/>
    <property type="match status" value="1"/>
</dbReference>
<evidence type="ECO:0000256" key="1">
    <source>
        <dbReference type="ARBA" id="ARBA00022801"/>
    </source>
</evidence>
<organism evidence="3 4">
    <name type="scientific">Plasticicumulans acidivorans</name>
    <dbReference type="NCBI Taxonomy" id="886464"/>
    <lineage>
        <taxon>Bacteria</taxon>
        <taxon>Pseudomonadati</taxon>
        <taxon>Pseudomonadota</taxon>
        <taxon>Gammaproteobacteria</taxon>
        <taxon>Candidatus Competibacteraceae</taxon>
        <taxon>Plasticicumulans</taxon>
    </lineage>
</organism>
<dbReference type="InterPro" id="IPR036380">
    <property type="entry name" value="Isochorismatase-like_sf"/>
</dbReference>
<dbReference type="InterPro" id="IPR050272">
    <property type="entry name" value="Isochorismatase-like_hydrls"/>
</dbReference>
<dbReference type="OrthoDB" id="1157330at2"/>
<dbReference type="InterPro" id="IPR000868">
    <property type="entry name" value="Isochorismatase-like_dom"/>
</dbReference>
<name>A0A317MXT2_9GAMM</name>
<dbReference type="Gene3D" id="3.40.50.850">
    <property type="entry name" value="Isochorismatase-like"/>
    <property type="match status" value="1"/>
</dbReference>
<sequence length="174" mass="18590">MSQPALIIIDLQNDYFADGAFPLCNAEPTLEAVERAIRKAQARALPVVLIQHVVDPVAGKAPFFNADTQGVKIHPRILAAAAQAPVVVKRYADSFDGTVLQETLQALGVDELILCGMMTHNCVTHTALSRCADDYARVTVLSDATATVSEILQRIALGALARRVTLASVDEVLG</sequence>
<dbReference type="Proteomes" id="UP000246569">
    <property type="component" value="Unassembled WGS sequence"/>
</dbReference>
<keyword evidence="1" id="KW-0378">Hydrolase</keyword>
<gene>
    <name evidence="3" type="ORF">C7443_102158</name>
</gene>
<dbReference type="RefSeq" id="WP_110017166.1">
    <property type="nucleotide sequence ID" value="NZ_QGTJ01000002.1"/>
</dbReference>